<proteinExistence type="predicted"/>
<gene>
    <name evidence="3" type="ORF">EC518_13655</name>
</gene>
<protein>
    <recommendedName>
        <fullName evidence="2">DUF7494 domain-containing protein</fullName>
    </recommendedName>
</protein>
<name>A0A438W481_HELPX</name>
<accession>A0A438W481</accession>
<dbReference type="EMBL" id="RJGP01001350">
    <property type="protein sequence ID" value="RVZ19165.1"/>
    <property type="molecule type" value="Genomic_DNA"/>
</dbReference>
<keyword evidence="1" id="KW-0732">Signal</keyword>
<feature type="non-terminal residue" evidence="3">
    <location>
        <position position="61"/>
    </location>
</feature>
<evidence type="ECO:0000313" key="3">
    <source>
        <dbReference type="EMBL" id="RVZ19165.1"/>
    </source>
</evidence>
<dbReference type="InterPro" id="IPR055917">
    <property type="entry name" value="DUF7494"/>
</dbReference>
<dbReference type="Proteomes" id="UP000289022">
    <property type="component" value="Unassembled WGS sequence"/>
</dbReference>
<feature type="chain" id="PRO_5019574262" description="DUF7494 domain-containing protein" evidence="1">
    <location>
        <begin position="21"/>
        <end position="61"/>
    </location>
</feature>
<feature type="signal peptide" evidence="1">
    <location>
        <begin position="1"/>
        <end position="20"/>
    </location>
</feature>
<reference evidence="3 4" key="1">
    <citation type="submission" date="2018-11" db="EMBL/GenBank/DDBJ databases">
        <title>Genetic determinants and prediction of antibiotic resistance phenotypes in Helicobacter pylori.</title>
        <authorList>
            <person name="Wagner K."/>
        </authorList>
    </citation>
    <scope>NUCLEOTIDE SEQUENCE [LARGE SCALE GENOMIC DNA]</scope>
    <source>
        <strain evidence="3 4">ZH70</strain>
    </source>
</reference>
<dbReference type="Pfam" id="PF24323">
    <property type="entry name" value="DUF7494"/>
    <property type="match status" value="1"/>
</dbReference>
<dbReference type="AlphaFoldDB" id="A0A438W481"/>
<evidence type="ECO:0000313" key="4">
    <source>
        <dbReference type="Proteomes" id="UP000289022"/>
    </source>
</evidence>
<sequence length="61" mass="6772">MWLKSKIFLLMGLLSHSLNALSLTLTQGKEGGEDFSVLTLRHNKAFSCFYTNEKPPSGIEA</sequence>
<feature type="domain" description="DUF7494" evidence="2">
    <location>
        <begin position="21"/>
        <end position="53"/>
    </location>
</feature>
<organism evidence="3 4">
    <name type="scientific">Helicobacter pylori</name>
    <name type="common">Campylobacter pylori</name>
    <dbReference type="NCBI Taxonomy" id="210"/>
    <lineage>
        <taxon>Bacteria</taxon>
        <taxon>Pseudomonadati</taxon>
        <taxon>Campylobacterota</taxon>
        <taxon>Epsilonproteobacteria</taxon>
        <taxon>Campylobacterales</taxon>
        <taxon>Helicobacteraceae</taxon>
        <taxon>Helicobacter</taxon>
    </lineage>
</organism>
<evidence type="ECO:0000259" key="2">
    <source>
        <dbReference type="Pfam" id="PF24323"/>
    </source>
</evidence>
<evidence type="ECO:0000256" key="1">
    <source>
        <dbReference type="SAM" id="SignalP"/>
    </source>
</evidence>
<comment type="caution">
    <text evidence="3">The sequence shown here is derived from an EMBL/GenBank/DDBJ whole genome shotgun (WGS) entry which is preliminary data.</text>
</comment>